<dbReference type="RefSeq" id="WP_087402965.1">
    <property type="nucleotide sequence ID" value="NZ_NFHB01000007.1"/>
</dbReference>
<keyword evidence="1" id="KW-0812">Transmembrane</keyword>
<keyword evidence="1" id="KW-1133">Transmembrane helix</keyword>
<name>A0A1Y3QU21_9BACT</name>
<feature type="transmembrane region" description="Helical" evidence="1">
    <location>
        <begin position="32"/>
        <end position="50"/>
    </location>
</feature>
<dbReference type="Proteomes" id="UP000195772">
    <property type="component" value="Unassembled WGS sequence"/>
</dbReference>
<reference evidence="3" key="1">
    <citation type="submission" date="2017-04" db="EMBL/GenBank/DDBJ databases">
        <title>Function of individual gut microbiota members based on whole genome sequencing of pure cultures obtained from chicken caecum.</title>
        <authorList>
            <person name="Medvecky M."/>
            <person name="Cejkova D."/>
            <person name="Polansky O."/>
            <person name="Karasova D."/>
            <person name="Kubasova T."/>
            <person name="Cizek A."/>
            <person name="Rychlik I."/>
        </authorList>
    </citation>
    <scope>NUCLEOTIDE SEQUENCE [LARGE SCALE GENOMIC DNA]</scope>
    <source>
        <strain evidence="3">An90</strain>
    </source>
</reference>
<comment type="caution">
    <text evidence="2">The sequence shown here is derived from an EMBL/GenBank/DDBJ whole genome shotgun (WGS) entry which is preliminary data.</text>
</comment>
<feature type="transmembrane region" description="Helical" evidence="1">
    <location>
        <begin position="139"/>
        <end position="159"/>
    </location>
</feature>
<feature type="transmembrane region" description="Helical" evidence="1">
    <location>
        <begin position="5"/>
        <end position="26"/>
    </location>
</feature>
<dbReference type="AlphaFoldDB" id="A0A1Y3QU21"/>
<dbReference type="EMBL" id="NFHB01000007">
    <property type="protein sequence ID" value="OUN02595.1"/>
    <property type="molecule type" value="Genomic_DNA"/>
</dbReference>
<organism evidence="2 3">
    <name type="scientific">Alistipes onderdonkii</name>
    <dbReference type="NCBI Taxonomy" id="328813"/>
    <lineage>
        <taxon>Bacteria</taxon>
        <taxon>Pseudomonadati</taxon>
        <taxon>Bacteroidota</taxon>
        <taxon>Bacteroidia</taxon>
        <taxon>Bacteroidales</taxon>
        <taxon>Rikenellaceae</taxon>
        <taxon>Alistipes</taxon>
    </lineage>
</organism>
<evidence type="ECO:0000313" key="2">
    <source>
        <dbReference type="EMBL" id="OUN02595.1"/>
    </source>
</evidence>
<evidence type="ECO:0000256" key="1">
    <source>
        <dbReference type="SAM" id="Phobius"/>
    </source>
</evidence>
<accession>A0A1Y3QU21</accession>
<sequence>MNRKWIFAVVSVLAVALVMFPLNLLWVGQSPLHAAVSSLLFGLPALLTAWTPKGRCAGGRAESRRAAGNTGFRTRTGRPVRIVPEDPAVLPDHTVPADRTEPVDRTEPAGRKSLLAKVALGIAFFVLAAMLAYDISTEGVAVGVTKAVGFGLLILLAAVGHRLGYLKL</sequence>
<protein>
    <submittedName>
        <fullName evidence="2">Uncharacterized protein</fullName>
    </submittedName>
</protein>
<feature type="transmembrane region" description="Helical" evidence="1">
    <location>
        <begin position="114"/>
        <end position="133"/>
    </location>
</feature>
<dbReference type="OrthoDB" id="9970515at2"/>
<evidence type="ECO:0000313" key="3">
    <source>
        <dbReference type="Proteomes" id="UP000195772"/>
    </source>
</evidence>
<proteinExistence type="predicted"/>
<keyword evidence="1" id="KW-0472">Membrane</keyword>
<gene>
    <name evidence="2" type="ORF">B5G41_11150</name>
</gene>